<gene>
    <name evidence="9" type="ORF">K452DRAFT_299123</name>
</gene>
<protein>
    <recommendedName>
        <fullName evidence="11">Mitochondrial outer membrane transport complex Sam37/metaxin N-terminal domain-containing protein</fullName>
    </recommendedName>
</protein>
<keyword evidence="3" id="KW-1000">Mitochondrion outer membrane</keyword>
<dbReference type="RefSeq" id="XP_033396787.1">
    <property type="nucleotide sequence ID" value="XM_033542188.1"/>
</dbReference>
<dbReference type="GO" id="GO:0015031">
    <property type="term" value="P:protein transport"/>
    <property type="evidence" value="ECO:0007669"/>
    <property type="project" value="UniProtKB-KW"/>
</dbReference>
<feature type="domain" description="Mitochondrial outer membrane transport complex Sam37/metaxin N-terminal" evidence="7">
    <location>
        <begin position="21"/>
        <end position="146"/>
    </location>
</feature>
<evidence type="ECO:0000313" key="10">
    <source>
        <dbReference type="Proteomes" id="UP000799438"/>
    </source>
</evidence>
<evidence type="ECO:0000259" key="7">
    <source>
        <dbReference type="Pfam" id="PF10568"/>
    </source>
</evidence>
<dbReference type="InterPro" id="IPR019564">
    <property type="entry name" value="Sam37/metaxin_N"/>
</dbReference>
<dbReference type="Pfam" id="PF10568">
    <property type="entry name" value="Tom37"/>
    <property type="match status" value="1"/>
</dbReference>
<sequence>MVLELHVWGPAFGLPSIDAECIAAIAYAKQALRDGQWALVNAYDVDKSPTKEYPALRNGSTWIGGFHAIVLYLRRHSALERDLDEPLSNKERADVTAFSSFLRTTALPLLDLNLFVSSANYYNATSSAFTALLPWYLNYTIPPARRSAARARTQHLRLSALDLDSIADDEPDDDRLSQEKREAGIPGDRPIEKRASLLFGRRRRGLRSMLSAPEYAARFKLAALADACLGPLDELLGDKALLLRDDEDNTNTNNDDDSDHTNTNTKHTSAAPCSLDCLALGYLALMQYPVLPAPWLADTLLTRFPRLAAYTDRMRFLTIGAESPKPADLLALIDLRGSPEIVSKGRKELGLSLPWSPPAPPSLATAATSIAAALVARLPGLSAFASPDPVRPPKGKPPHHPPQRLLHGLAGAAATAAAALLAGAVYAHKHPGPEDVLFVNEAAAQRVEEASLADWDLGVADFSAGAMLAGLGAQMDFERQVVRDREMQARAEGEGHGQGHGHGRPAVEVRADVDVVEDEGRRPRGGVSVP</sequence>
<reference evidence="9" key="1">
    <citation type="journal article" date="2020" name="Stud. Mycol.">
        <title>101 Dothideomycetes genomes: a test case for predicting lifestyles and emergence of pathogens.</title>
        <authorList>
            <person name="Haridas S."/>
            <person name="Albert R."/>
            <person name="Binder M."/>
            <person name="Bloem J."/>
            <person name="Labutti K."/>
            <person name="Salamov A."/>
            <person name="Andreopoulos B."/>
            <person name="Baker S."/>
            <person name="Barry K."/>
            <person name="Bills G."/>
            <person name="Bluhm B."/>
            <person name="Cannon C."/>
            <person name="Castanera R."/>
            <person name="Culley D."/>
            <person name="Daum C."/>
            <person name="Ezra D."/>
            <person name="Gonzalez J."/>
            <person name="Henrissat B."/>
            <person name="Kuo A."/>
            <person name="Liang C."/>
            <person name="Lipzen A."/>
            <person name="Lutzoni F."/>
            <person name="Magnuson J."/>
            <person name="Mondo S."/>
            <person name="Nolan M."/>
            <person name="Ohm R."/>
            <person name="Pangilinan J."/>
            <person name="Park H.-J."/>
            <person name="Ramirez L."/>
            <person name="Alfaro M."/>
            <person name="Sun H."/>
            <person name="Tritt A."/>
            <person name="Yoshinaga Y."/>
            <person name="Zwiers L.-H."/>
            <person name="Turgeon B."/>
            <person name="Goodwin S."/>
            <person name="Spatafora J."/>
            <person name="Crous P."/>
            <person name="Grigoriev I."/>
        </authorList>
    </citation>
    <scope>NUCLEOTIDE SEQUENCE</scope>
    <source>
        <strain evidence="9">CBS 121167</strain>
    </source>
</reference>
<dbReference type="OrthoDB" id="5599269at2759"/>
<dbReference type="Proteomes" id="UP000799438">
    <property type="component" value="Unassembled WGS sequence"/>
</dbReference>
<organism evidence="9 10">
    <name type="scientific">Aplosporella prunicola CBS 121167</name>
    <dbReference type="NCBI Taxonomy" id="1176127"/>
    <lineage>
        <taxon>Eukaryota</taxon>
        <taxon>Fungi</taxon>
        <taxon>Dikarya</taxon>
        <taxon>Ascomycota</taxon>
        <taxon>Pezizomycotina</taxon>
        <taxon>Dothideomycetes</taxon>
        <taxon>Dothideomycetes incertae sedis</taxon>
        <taxon>Botryosphaeriales</taxon>
        <taxon>Aplosporellaceae</taxon>
        <taxon>Aplosporella</taxon>
    </lineage>
</organism>
<evidence type="ECO:0000256" key="1">
    <source>
        <dbReference type="ARBA" id="ARBA00004294"/>
    </source>
</evidence>
<keyword evidence="10" id="KW-1185">Reference proteome</keyword>
<dbReference type="GO" id="GO:0001401">
    <property type="term" value="C:SAM complex"/>
    <property type="evidence" value="ECO:0007669"/>
    <property type="project" value="InterPro"/>
</dbReference>
<dbReference type="Pfam" id="PF17171">
    <property type="entry name" value="GST_C_6"/>
    <property type="match status" value="1"/>
</dbReference>
<comment type="subcellular location">
    <subcellularLocation>
        <location evidence="1">Mitochondrion outer membrane</location>
    </subcellularLocation>
</comment>
<dbReference type="CDD" id="cd03078">
    <property type="entry name" value="GST_N_Metaxin1_like"/>
    <property type="match status" value="1"/>
</dbReference>
<keyword evidence="2" id="KW-0813">Transport</keyword>
<name>A0A6A6BCY4_9PEZI</name>
<evidence type="ECO:0000256" key="6">
    <source>
        <dbReference type="ARBA" id="ARBA00023136"/>
    </source>
</evidence>
<proteinExistence type="predicted"/>
<dbReference type="PANTHER" id="PTHR12289:SF41">
    <property type="entry name" value="FAILED AXON CONNECTIONS-RELATED"/>
    <property type="match status" value="1"/>
</dbReference>
<dbReference type="AlphaFoldDB" id="A0A6A6BCY4"/>
<dbReference type="GO" id="GO:0007005">
    <property type="term" value="P:mitochondrion organization"/>
    <property type="evidence" value="ECO:0007669"/>
    <property type="project" value="TreeGrafter"/>
</dbReference>
<dbReference type="InterPro" id="IPR050931">
    <property type="entry name" value="Mito_Protein_Transport_Metaxin"/>
</dbReference>
<evidence type="ECO:0008006" key="11">
    <source>
        <dbReference type="Google" id="ProtNLM"/>
    </source>
</evidence>
<keyword evidence="6" id="KW-0472">Membrane</keyword>
<dbReference type="GeneID" id="54299685"/>
<dbReference type="EMBL" id="ML995488">
    <property type="protein sequence ID" value="KAF2141074.1"/>
    <property type="molecule type" value="Genomic_DNA"/>
</dbReference>
<evidence type="ECO:0000256" key="2">
    <source>
        <dbReference type="ARBA" id="ARBA00022448"/>
    </source>
</evidence>
<keyword evidence="4" id="KW-0653">Protein transport</keyword>
<dbReference type="PANTHER" id="PTHR12289">
    <property type="entry name" value="METAXIN RELATED"/>
    <property type="match status" value="1"/>
</dbReference>
<evidence type="ECO:0000256" key="3">
    <source>
        <dbReference type="ARBA" id="ARBA00022787"/>
    </source>
</evidence>
<accession>A0A6A6BCY4</accession>
<evidence type="ECO:0000256" key="5">
    <source>
        <dbReference type="ARBA" id="ARBA00023128"/>
    </source>
</evidence>
<evidence type="ECO:0000256" key="4">
    <source>
        <dbReference type="ARBA" id="ARBA00022927"/>
    </source>
</evidence>
<evidence type="ECO:0000313" key="9">
    <source>
        <dbReference type="EMBL" id="KAF2141074.1"/>
    </source>
</evidence>
<feature type="domain" description="Metaxin glutathione S-transferase" evidence="8">
    <location>
        <begin position="271"/>
        <end position="314"/>
    </location>
</feature>
<keyword evidence="5" id="KW-0496">Mitochondrion</keyword>
<dbReference type="InterPro" id="IPR033468">
    <property type="entry name" value="Metaxin_GST"/>
</dbReference>
<evidence type="ECO:0000259" key="8">
    <source>
        <dbReference type="Pfam" id="PF17171"/>
    </source>
</evidence>